<reference evidence="1" key="1">
    <citation type="submission" date="2018-05" db="EMBL/GenBank/DDBJ databases">
        <authorList>
            <person name="Lanie J.A."/>
            <person name="Ng W.-L."/>
            <person name="Kazmierczak K.M."/>
            <person name="Andrzejewski T.M."/>
            <person name="Davidsen T.M."/>
            <person name="Wayne K.J."/>
            <person name="Tettelin H."/>
            <person name="Glass J.I."/>
            <person name="Rusch D."/>
            <person name="Podicherti R."/>
            <person name="Tsui H.-C.T."/>
            <person name="Winkler M.E."/>
        </authorList>
    </citation>
    <scope>NUCLEOTIDE SEQUENCE</scope>
</reference>
<sequence length="89" mass="9687">MYGGVDSAGWDKVVDSNRVIIGNPDTVLRKLREVLSVVRPGILGVWTNDGTISHTDTMRCLELMEHDVLPALRAMGEELGLPGPFEATP</sequence>
<proteinExistence type="predicted"/>
<dbReference type="InterPro" id="IPR036661">
    <property type="entry name" value="Luciferase-like_sf"/>
</dbReference>
<dbReference type="Gene3D" id="3.20.20.30">
    <property type="entry name" value="Luciferase-like domain"/>
    <property type="match status" value="1"/>
</dbReference>
<gene>
    <name evidence="1" type="ORF">METZ01_LOCUS503236</name>
</gene>
<dbReference type="AlphaFoldDB" id="A0A383E0Q0"/>
<dbReference type="SUPFAM" id="SSF51679">
    <property type="entry name" value="Bacterial luciferase-like"/>
    <property type="match status" value="1"/>
</dbReference>
<evidence type="ECO:0000313" key="1">
    <source>
        <dbReference type="EMBL" id="SVE50382.1"/>
    </source>
</evidence>
<protein>
    <submittedName>
        <fullName evidence="1">Uncharacterized protein</fullName>
    </submittedName>
</protein>
<accession>A0A383E0Q0</accession>
<dbReference type="EMBL" id="UINC01221868">
    <property type="protein sequence ID" value="SVE50382.1"/>
    <property type="molecule type" value="Genomic_DNA"/>
</dbReference>
<name>A0A383E0Q0_9ZZZZ</name>
<dbReference type="GO" id="GO:0016705">
    <property type="term" value="F:oxidoreductase activity, acting on paired donors, with incorporation or reduction of molecular oxygen"/>
    <property type="evidence" value="ECO:0007669"/>
    <property type="project" value="InterPro"/>
</dbReference>
<organism evidence="1">
    <name type="scientific">marine metagenome</name>
    <dbReference type="NCBI Taxonomy" id="408172"/>
    <lineage>
        <taxon>unclassified sequences</taxon>
        <taxon>metagenomes</taxon>
        <taxon>ecological metagenomes</taxon>
    </lineage>
</organism>